<reference evidence="2" key="1">
    <citation type="journal article" date="2021" name="Open Biol.">
        <title>Shared evolutionary footprints suggest mitochondrial oxidative damage underlies multiple complex I losses in fungi.</title>
        <authorList>
            <person name="Schikora-Tamarit M.A."/>
            <person name="Marcet-Houben M."/>
            <person name="Nosek J."/>
            <person name="Gabaldon T."/>
        </authorList>
    </citation>
    <scope>NUCLEOTIDE SEQUENCE</scope>
    <source>
        <strain evidence="2">CBS6341</strain>
    </source>
</reference>
<proteinExistence type="predicted"/>
<evidence type="ECO:0000313" key="2">
    <source>
        <dbReference type="EMBL" id="KAH3680411.1"/>
    </source>
</evidence>
<dbReference type="Proteomes" id="UP000769528">
    <property type="component" value="Unassembled WGS sequence"/>
</dbReference>
<feature type="region of interest" description="Disordered" evidence="1">
    <location>
        <begin position="52"/>
        <end position="76"/>
    </location>
</feature>
<dbReference type="AlphaFoldDB" id="A0A9P8PY06"/>
<dbReference type="OrthoDB" id="10500134at2759"/>
<sequence>MSSAFRISIKTLKTAARCTFTKQPQHLPKRSIAIYNGFNSKLFHKEVEIPETSSVESTSAQTSTDLNNQNSPDNYYVPKTRQTVYSAHDEHIETASPVNRMY</sequence>
<evidence type="ECO:0000256" key="1">
    <source>
        <dbReference type="SAM" id="MobiDB-lite"/>
    </source>
</evidence>
<evidence type="ECO:0000313" key="3">
    <source>
        <dbReference type="Proteomes" id="UP000769528"/>
    </source>
</evidence>
<feature type="compositionally biased region" description="Polar residues" evidence="1">
    <location>
        <begin position="52"/>
        <end position="73"/>
    </location>
</feature>
<keyword evidence="3" id="KW-1185">Reference proteome</keyword>
<reference evidence="2" key="2">
    <citation type="submission" date="2021-01" db="EMBL/GenBank/DDBJ databases">
        <authorList>
            <person name="Schikora-Tamarit M.A."/>
        </authorList>
    </citation>
    <scope>NUCLEOTIDE SEQUENCE</scope>
    <source>
        <strain evidence="2">CBS6341</strain>
    </source>
</reference>
<name>A0A9P8PY06_9ASCO</name>
<dbReference type="EMBL" id="JAEUBF010000117">
    <property type="protein sequence ID" value="KAH3680411.1"/>
    <property type="molecule type" value="Genomic_DNA"/>
</dbReference>
<comment type="caution">
    <text evidence="2">The sequence shown here is derived from an EMBL/GenBank/DDBJ whole genome shotgun (WGS) entry which is preliminary data.</text>
</comment>
<accession>A0A9P8PY06</accession>
<organism evidence="2 3">
    <name type="scientific">Wickerhamomyces mucosus</name>
    <dbReference type="NCBI Taxonomy" id="1378264"/>
    <lineage>
        <taxon>Eukaryota</taxon>
        <taxon>Fungi</taxon>
        <taxon>Dikarya</taxon>
        <taxon>Ascomycota</taxon>
        <taxon>Saccharomycotina</taxon>
        <taxon>Saccharomycetes</taxon>
        <taxon>Phaffomycetales</taxon>
        <taxon>Wickerhamomycetaceae</taxon>
        <taxon>Wickerhamomyces</taxon>
    </lineage>
</organism>
<protein>
    <submittedName>
        <fullName evidence="2">Uncharacterized protein</fullName>
    </submittedName>
</protein>
<gene>
    <name evidence="2" type="ORF">WICMUC_000342</name>
</gene>